<keyword evidence="2" id="KW-1185">Reference proteome</keyword>
<evidence type="ECO:0000313" key="1">
    <source>
        <dbReference type="EMBL" id="POS71643.1"/>
    </source>
</evidence>
<evidence type="ECO:0000313" key="2">
    <source>
        <dbReference type="Proteomes" id="UP000094444"/>
    </source>
</evidence>
<gene>
    <name evidence="1" type="ORF">DHEL01_v209959</name>
</gene>
<dbReference type="Proteomes" id="UP000094444">
    <property type="component" value="Unassembled WGS sequence"/>
</dbReference>
<name>A0A2P5HN04_DIAHE</name>
<dbReference type="AlphaFoldDB" id="A0A2P5HN04"/>
<dbReference type="InParanoid" id="A0A2P5HN04"/>
<accession>A0A2P5HN04</accession>
<protein>
    <submittedName>
        <fullName evidence="1">Uncharacterized protein</fullName>
    </submittedName>
</protein>
<dbReference type="EMBL" id="MAVT02001210">
    <property type="protein sequence ID" value="POS71643.1"/>
    <property type="molecule type" value="Genomic_DNA"/>
</dbReference>
<dbReference type="OrthoDB" id="5231180at2759"/>
<comment type="caution">
    <text evidence="1">The sequence shown here is derived from an EMBL/GenBank/DDBJ whole genome shotgun (WGS) entry which is preliminary data.</text>
</comment>
<proteinExistence type="predicted"/>
<organism evidence="1 2">
    <name type="scientific">Diaporthe helianthi</name>
    <dbReference type="NCBI Taxonomy" id="158607"/>
    <lineage>
        <taxon>Eukaryota</taxon>
        <taxon>Fungi</taxon>
        <taxon>Dikarya</taxon>
        <taxon>Ascomycota</taxon>
        <taxon>Pezizomycotina</taxon>
        <taxon>Sordariomycetes</taxon>
        <taxon>Sordariomycetidae</taxon>
        <taxon>Diaporthales</taxon>
        <taxon>Diaporthaceae</taxon>
        <taxon>Diaporthe</taxon>
    </lineage>
</organism>
<reference evidence="1" key="1">
    <citation type="submission" date="2017-09" db="EMBL/GenBank/DDBJ databases">
        <title>Polyketide synthases of a Diaporthe helianthi virulent isolate.</title>
        <authorList>
            <person name="Baroncelli R."/>
        </authorList>
    </citation>
    <scope>NUCLEOTIDE SEQUENCE [LARGE SCALE GENOMIC DNA]</scope>
    <source>
        <strain evidence="1">7/96</strain>
    </source>
</reference>
<sequence>MSQLDSASLSELRAIAHALCEDKVNAWELNHRFCLLPGNASDPDTRHATKLVDEATTQELLPALKHLYTHNYSAKCKKCVDNYIQVLRYAKPAPEAPDPIRNATPEHFSIVMRTLCGADDIFNRVVTYLRMLRSSSPFGGESPKWLVDTATDTQLHAIGLALCDEDEGIKKRALECLRVISIFGQLQGAETKDAL</sequence>